<keyword evidence="1" id="KW-0732">Signal</keyword>
<dbReference type="Proteomes" id="UP001142325">
    <property type="component" value="Unassembled WGS sequence"/>
</dbReference>
<reference evidence="2" key="1">
    <citation type="journal article" date="2014" name="Int. J. Syst. Evol. Microbiol.">
        <title>Complete genome sequence of Corynebacterium casei LMG S-19264T (=DSM 44701T), isolated from a smear-ripened cheese.</title>
        <authorList>
            <consortium name="US DOE Joint Genome Institute (JGI-PGF)"/>
            <person name="Walter F."/>
            <person name="Albersmeier A."/>
            <person name="Kalinowski J."/>
            <person name="Ruckert C."/>
        </authorList>
    </citation>
    <scope>NUCLEOTIDE SEQUENCE</scope>
    <source>
        <strain evidence="2">VKM Ac-1958</strain>
    </source>
</reference>
<proteinExistence type="predicted"/>
<evidence type="ECO:0000313" key="3">
    <source>
        <dbReference type="Proteomes" id="UP001142325"/>
    </source>
</evidence>
<dbReference type="AlphaFoldDB" id="A0A9W6HQY9"/>
<comment type="caution">
    <text evidence="2">The sequence shown here is derived from an EMBL/GenBank/DDBJ whole genome shotgun (WGS) entry which is preliminary data.</text>
</comment>
<dbReference type="PROSITE" id="PS51257">
    <property type="entry name" value="PROKAR_LIPOPROTEIN"/>
    <property type="match status" value="1"/>
</dbReference>
<protein>
    <submittedName>
        <fullName evidence="2">Uncharacterized protein</fullName>
    </submittedName>
</protein>
<name>A0A9W6HQY9_9MICO</name>
<reference evidence="2" key="2">
    <citation type="submission" date="2023-01" db="EMBL/GenBank/DDBJ databases">
        <authorList>
            <person name="Sun Q."/>
            <person name="Evtushenko L."/>
        </authorList>
    </citation>
    <scope>NUCLEOTIDE SEQUENCE</scope>
    <source>
        <strain evidence="2">VKM Ac-1958</strain>
    </source>
</reference>
<evidence type="ECO:0000256" key="1">
    <source>
        <dbReference type="SAM" id="SignalP"/>
    </source>
</evidence>
<gene>
    <name evidence="2" type="ORF">GCM10017596_07490</name>
</gene>
<dbReference type="EMBL" id="BSET01000001">
    <property type="protein sequence ID" value="GLK01034.1"/>
    <property type="molecule type" value="Genomic_DNA"/>
</dbReference>
<evidence type="ECO:0000313" key="2">
    <source>
        <dbReference type="EMBL" id="GLK01034.1"/>
    </source>
</evidence>
<accession>A0A9W6HQY9</accession>
<feature type="chain" id="PRO_5040874061" evidence="1">
    <location>
        <begin position="22"/>
        <end position="354"/>
    </location>
</feature>
<organism evidence="2 3">
    <name type="scientific">Microbacterium keratanolyticum</name>
    <dbReference type="NCBI Taxonomy" id="67574"/>
    <lineage>
        <taxon>Bacteria</taxon>
        <taxon>Bacillati</taxon>
        <taxon>Actinomycetota</taxon>
        <taxon>Actinomycetes</taxon>
        <taxon>Micrococcales</taxon>
        <taxon>Microbacteriaceae</taxon>
        <taxon>Microbacterium</taxon>
    </lineage>
</organism>
<feature type="signal peptide" evidence="1">
    <location>
        <begin position="1"/>
        <end position="21"/>
    </location>
</feature>
<sequence>MLRGTAAVGAALLLAGCTAQPGPGDWTLEPITMRFANGESTDFAFGMHELAADGRGGFWAVSGTTWLHVDADGETRDVFTAEPDTLLGTVDHIAAYTPDTLVVAFGGAGIAHDVSDAGAASGIRPPTLGVLDTTARQIRTIPTPFMQDPHMLFARVLDLAVHDDTAFLALQQVAATPGSDPTLDIIEVPLDGSPATVLHSEPFVPDLPQEVLEAPAVSITTGADGTIFVATLAEQFALDAAGAELWRESQTVKRPIVAATLDGSTLWWGGGAQASSESFMLVGGSADARRTIEGHTDCVDSFRKDALALRTAESTHPLHFLCGANAATRVDDAWIIAIGGEGDGVLVRVTPPAE</sequence>
<keyword evidence="3" id="KW-1185">Reference proteome</keyword>